<dbReference type="AlphaFoldDB" id="A0AAN8PFE6"/>
<evidence type="ECO:0000313" key="3">
    <source>
        <dbReference type="Proteomes" id="UP001372834"/>
    </source>
</evidence>
<feature type="region of interest" description="Disordered" evidence="1">
    <location>
        <begin position="492"/>
        <end position="515"/>
    </location>
</feature>
<evidence type="ECO:0000313" key="2">
    <source>
        <dbReference type="EMBL" id="KAK6621322.1"/>
    </source>
</evidence>
<feature type="compositionally biased region" description="Polar residues" evidence="1">
    <location>
        <begin position="444"/>
        <end position="454"/>
    </location>
</feature>
<name>A0AAN8PFE6_POLSC</name>
<proteinExistence type="predicted"/>
<accession>A0AAN8PFE6</accession>
<protein>
    <submittedName>
        <fullName evidence="2">Uncharacterized protein</fullName>
    </submittedName>
</protein>
<organism evidence="2 3">
    <name type="scientific">Polyplax serrata</name>
    <name type="common">Common mouse louse</name>
    <dbReference type="NCBI Taxonomy" id="468196"/>
    <lineage>
        <taxon>Eukaryota</taxon>
        <taxon>Metazoa</taxon>
        <taxon>Ecdysozoa</taxon>
        <taxon>Arthropoda</taxon>
        <taxon>Hexapoda</taxon>
        <taxon>Insecta</taxon>
        <taxon>Pterygota</taxon>
        <taxon>Neoptera</taxon>
        <taxon>Paraneoptera</taxon>
        <taxon>Psocodea</taxon>
        <taxon>Troctomorpha</taxon>
        <taxon>Phthiraptera</taxon>
        <taxon>Anoplura</taxon>
        <taxon>Polyplacidae</taxon>
        <taxon>Polyplax</taxon>
    </lineage>
</organism>
<gene>
    <name evidence="2" type="ORF">RUM43_011628</name>
</gene>
<dbReference type="EMBL" id="JAWJWE010000039">
    <property type="protein sequence ID" value="KAK6621322.1"/>
    <property type="molecule type" value="Genomic_DNA"/>
</dbReference>
<sequence length="515" mass="57667">MHRKKSMEVGPQFLYYRNWRASLAANARGLVYYTSTGDSDWALDYSGGKLPLLMPMPTFLNSQIHVPMPTLYNGTCVEPPKTKPNLSIVELVLYNMAAMLAGVASGYDVRLSNVSPVHPTLRLDGSDDECSERRWWFRTPDSTPYASTSNRSSVLGQDYEFSSSSGYAHNTYHGPARHIRPELNSLASENPSRFLDSHQHYAPSQAMILPSGIPPPSPRRKSSSTSNEGVETYAPTGTQERTPYIDYHGIPCERSSNDLPHRYQHSPRPEMFRKEIIDQRTQFEMMHYRQQQNLYGTNEYSYGTVPLTDIGENDGGVCSSNAFTSRFSSNVGHRRNNSSTCTNSSGNTSYRVEDDDYNYQITLQNKNYHGRSVEYSPLVSRHEVYPIARQNSSESERPVTLEVNTKLRSSMKKYSYNRGNSPKVGSNNSGSSGAGTPTNPTPPDSLTSEDSSYVSAKEGSVSRVRFSPITALMCEFNSQREGILDLGYQGDSSFSIQARRPRKPSASEFDKDFMS</sequence>
<feature type="region of interest" description="Disordered" evidence="1">
    <location>
        <begin position="410"/>
        <end position="459"/>
    </location>
</feature>
<feature type="compositionally biased region" description="Low complexity" evidence="1">
    <location>
        <begin position="419"/>
        <end position="438"/>
    </location>
</feature>
<dbReference type="Proteomes" id="UP001372834">
    <property type="component" value="Unassembled WGS sequence"/>
</dbReference>
<evidence type="ECO:0000256" key="1">
    <source>
        <dbReference type="SAM" id="MobiDB-lite"/>
    </source>
</evidence>
<comment type="caution">
    <text evidence="2">The sequence shown here is derived from an EMBL/GenBank/DDBJ whole genome shotgun (WGS) entry which is preliminary data.</text>
</comment>
<feature type="region of interest" description="Disordered" evidence="1">
    <location>
        <begin position="208"/>
        <end position="243"/>
    </location>
</feature>
<reference evidence="2 3" key="1">
    <citation type="submission" date="2023-10" db="EMBL/GenBank/DDBJ databases">
        <title>Genomes of two closely related lineages of the louse Polyplax serrata with different host specificities.</title>
        <authorList>
            <person name="Martinu J."/>
            <person name="Tarabai H."/>
            <person name="Stefka J."/>
            <person name="Hypsa V."/>
        </authorList>
    </citation>
    <scope>NUCLEOTIDE SEQUENCE [LARGE SCALE GENOMIC DNA]</scope>
    <source>
        <strain evidence="2">HR10_N</strain>
    </source>
</reference>